<evidence type="ECO:0000313" key="3">
    <source>
        <dbReference type="EMBL" id="PCJ17943.1"/>
    </source>
</evidence>
<dbReference type="AlphaFoldDB" id="A0A2A5AF89"/>
<feature type="chain" id="PRO_5012562780" description="Ice-binding protein C-terminal domain-containing protein" evidence="1">
    <location>
        <begin position="22"/>
        <end position="215"/>
    </location>
</feature>
<protein>
    <recommendedName>
        <fullName evidence="2">Ice-binding protein C-terminal domain-containing protein</fullName>
    </recommendedName>
</protein>
<dbReference type="NCBIfam" id="TIGR02595">
    <property type="entry name" value="PEP_CTERM"/>
    <property type="match status" value="1"/>
</dbReference>
<dbReference type="Proteomes" id="UP000218327">
    <property type="component" value="Unassembled WGS sequence"/>
</dbReference>
<organism evidence="3 4">
    <name type="scientific">SAR86 cluster bacterium</name>
    <dbReference type="NCBI Taxonomy" id="2030880"/>
    <lineage>
        <taxon>Bacteria</taxon>
        <taxon>Pseudomonadati</taxon>
        <taxon>Pseudomonadota</taxon>
        <taxon>Gammaproteobacteria</taxon>
        <taxon>SAR86 cluster</taxon>
    </lineage>
</organism>
<evidence type="ECO:0000259" key="2">
    <source>
        <dbReference type="Pfam" id="PF07589"/>
    </source>
</evidence>
<proteinExistence type="predicted"/>
<feature type="signal peptide" evidence="1">
    <location>
        <begin position="1"/>
        <end position="21"/>
    </location>
</feature>
<evidence type="ECO:0000313" key="4">
    <source>
        <dbReference type="Proteomes" id="UP000218327"/>
    </source>
</evidence>
<name>A0A2A5AF89_9GAMM</name>
<reference evidence="4" key="1">
    <citation type="submission" date="2017-08" db="EMBL/GenBank/DDBJ databases">
        <title>A dynamic microbial community with high functional redundancy inhabits the cold, oxic subseafloor aquifer.</title>
        <authorList>
            <person name="Tully B.J."/>
            <person name="Wheat C.G."/>
            <person name="Glazer B.T."/>
            <person name="Huber J.A."/>
        </authorList>
    </citation>
    <scope>NUCLEOTIDE SEQUENCE [LARGE SCALE GENOMIC DNA]</scope>
</reference>
<dbReference type="Pfam" id="PF07589">
    <property type="entry name" value="PEP-CTERM"/>
    <property type="match status" value="1"/>
</dbReference>
<comment type="caution">
    <text evidence="3">The sequence shown here is derived from an EMBL/GenBank/DDBJ whole genome shotgun (WGS) entry which is preliminary data.</text>
</comment>
<dbReference type="InterPro" id="IPR013424">
    <property type="entry name" value="Ice-binding_C"/>
</dbReference>
<feature type="domain" description="Ice-binding protein C-terminal" evidence="2">
    <location>
        <begin position="186"/>
        <end position="201"/>
    </location>
</feature>
<gene>
    <name evidence="3" type="ORF">COA96_17360</name>
</gene>
<keyword evidence="1" id="KW-0732">Signal</keyword>
<sequence length="215" mass="22522">MMNKKLVAALLMVFCSQVVHAGLIRTGDVILDTNTGLNWLEITQTTGLSYNYVNSQFGASGQFAGWGYANLSQMQNLDASYGVSLIQSSFGATGSGTIGGTLRVSTLGMFFDGNAADTLGRGVFNFSRNPGSGPGSPNPSPPTINVTSSISSNFILFSTTYSSSSTGHWLVEAPYAPPPPPPPPEPVPEPNTMLLMALGLGAMRVLKPKKALTKG</sequence>
<accession>A0A2A5AF89</accession>
<evidence type="ECO:0000256" key="1">
    <source>
        <dbReference type="SAM" id="SignalP"/>
    </source>
</evidence>
<dbReference type="EMBL" id="NVVJ01000103">
    <property type="protein sequence ID" value="PCJ17943.1"/>
    <property type="molecule type" value="Genomic_DNA"/>
</dbReference>